<protein>
    <submittedName>
        <fullName evidence="2">CyaB</fullName>
    </submittedName>
</protein>
<dbReference type="SMR" id="A0A6M3FWH2"/>
<reference evidence="2" key="1">
    <citation type="journal article" date="2020" name="Angew. Chem. Int. Ed. Engl.">
        <title>Refactoring the Concise Biosynthetic Pathway of Cyanogramide Unveils Spirooxindole Formation Catalyzed by a P450 Enzyme.</title>
        <authorList>
            <person name="Zhu Y."/>
            <person name="Zhang Q."/>
            <person name="Fang C."/>
            <person name="Zhang Y."/>
            <person name="Ma L."/>
            <person name="Liu Z."/>
            <person name="Zhai S."/>
            <person name="Peng J."/>
            <person name="Zhang L."/>
            <person name="Zhu W."/>
            <person name="Zhang C."/>
        </authorList>
    </citation>
    <scope>NUCLEOTIDE SEQUENCE</scope>
    <source>
        <strain evidence="2">WH1-2216-6</strain>
    </source>
</reference>
<dbReference type="OrthoDB" id="1971562at2"/>
<dbReference type="Pfam" id="PF18631">
    <property type="entry name" value="Cucumopine_C"/>
    <property type="match status" value="1"/>
</dbReference>
<organism evidence="2">
    <name type="scientific">Actinoalloteichus cyanogriseus</name>
    <name type="common">Streptomyces caeruleus</name>
    <dbReference type="NCBI Taxonomy" id="2893586"/>
    <lineage>
        <taxon>Bacteria</taxon>
        <taxon>Bacillati</taxon>
        <taxon>Actinomycetota</taxon>
        <taxon>Actinomycetes</taxon>
        <taxon>Pseudonocardiales</taxon>
        <taxon>Pseudonocardiaceae</taxon>
        <taxon>Actinoalloteichus</taxon>
    </lineage>
</organism>
<name>A0A6M3FWH2_ACTCY</name>
<feature type="domain" description="Cucumopine synthase C-terminal helical bundle" evidence="1">
    <location>
        <begin position="160"/>
        <end position="300"/>
    </location>
</feature>
<sequence>MRQIEIEWVQPGITVTADLNEERNPRLADLLWNELLPYNSLQNHALVSGNHLYHLVPHHQLVYTRAEYKEDRTKSPDGTVFLSQLQHLAVKYGPLSEYLPAAPVGHVVPEDVEALRAAGRACWEAAWSSKQVIEVRVRRKGEDVRNFVLPRTAPVDSPAVQKLVEEIHDEVARVWIDPPQEIVAMHEGRIASRAGSYDQYFSTLVFLNGEVRPLGYSALNGLVTMSRTTDISLTDLLRITPMLIKTPAEFLGYTGLNTLWDFTQRVLETLPGVETRDEYFALINALALYANVLNTWNLHFFPWRAGADHAYATV</sequence>
<dbReference type="Gene3D" id="2.40.100.20">
    <property type="match status" value="1"/>
</dbReference>
<evidence type="ECO:0000259" key="1">
    <source>
        <dbReference type="Pfam" id="PF18631"/>
    </source>
</evidence>
<evidence type="ECO:0000313" key="2">
    <source>
        <dbReference type="EMBL" id="QIC03951.1"/>
    </source>
</evidence>
<accession>A0A6M3FWH2</accession>
<dbReference type="RefSeq" id="WP_026418125.1">
    <property type="nucleotide sequence ID" value="NZ_CP186005.1"/>
</dbReference>
<dbReference type="EMBL" id="MK388866">
    <property type="protein sequence ID" value="QIC03951.1"/>
    <property type="molecule type" value="Genomic_DNA"/>
</dbReference>
<dbReference type="AlphaFoldDB" id="A0A6M3FWH2"/>
<dbReference type="InterPro" id="IPR040602">
    <property type="entry name" value="Cucumopine_C"/>
</dbReference>
<proteinExistence type="predicted"/>